<dbReference type="PANTHER" id="PTHR35535:SF2">
    <property type="entry name" value="DUF306 DOMAIN-CONTAINING PROTEIN"/>
    <property type="match status" value="1"/>
</dbReference>
<dbReference type="Proteomes" id="UP000092598">
    <property type="component" value="Chromosome"/>
</dbReference>
<reference evidence="1 2" key="1">
    <citation type="submission" date="2016-07" db="EMBL/GenBank/DDBJ databases">
        <title>Enhancement of antibiotic productionsby engineered nitrateutilization in actinobacteria.</title>
        <authorList>
            <person name="Meng S.C."/>
        </authorList>
    </citation>
    <scope>NUCLEOTIDE SEQUENCE [LARGE SCALE GENOMIC DNA]</scope>
    <source>
        <strain evidence="1 2">NRRL 2936</strain>
    </source>
</reference>
<dbReference type="InterPro" id="IPR005184">
    <property type="entry name" value="DUF306_Meta_HslJ"/>
</dbReference>
<dbReference type="KEGG" id="sls:SLINC_4069"/>
<dbReference type="Pfam" id="PF03724">
    <property type="entry name" value="META"/>
    <property type="match status" value="1"/>
</dbReference>
<dbReference type="STRING" id="1915.SLINC_4069"/>
<dbReference type="AlphaFoldDB" id="A0A1B1MCS2"/>
<proteinExistence type="predicted"/>
<evidence type="ECO:0000313" key="1">
    <source>
        <dbReference type="EMBL" id="ANS66293.1"/>
    </source>
</evidence>
<keyword evidence="2" id="KW-1185">Reference proteome</keyword>
<organism evidence="1 2">
    <name type="scientific">Streptomyces lincolnensis</name>
    <dbReference type="NCBI Taxonomy" id="1915"/>
    <lineage>
        <taxon>Bacteria</taxon>
        <taxon>Bacillati</taxon>
        <taxon>Actinomycetota</taxon>
        <taxon>Actinomycetes</taxon>
        <taxon>Kitasatosporales</taxon>
        <taxon>Streptomycetaceae</taxon>
        <taxon>Streptomyces</taxon>
    </lineage>
</organism>
<evidence type="ECO:0000313" key="2">
    <source>
        <dbReference type="Proteomes" id="UP000092598"/>
    </source>
</evidence>
<accession>A0A1B1MCS2</accession>
<dbReference type="PANTHER" id="PTHR35535">
    <property type="entry name" value="HEAT SHOCK PROTEIN HSLJ"/>
    <property type="match status" value="1"/>
</dbReference>
<keyword evidence="1" id="KW-0449">Lipoprotein</keyword>
<dbReference type="OrthoDB" id="4733425at2"/>
<name>A0A1B1MCS2_STRLN</name>
<dbReference type="InterPro" id="IPR053147">
    <property type="entry name" value="Hsp_HslJ-like"/>
</dbReference>
<sequence length="154" mass="16108">MYRQKQRLMITATALAILPLAAACGEEQAGRQPGSGSVRVEPPVTGTKWNIATVTADGTTHKTKGDAQIAIDPKTGKLGGRLGCNHVNATATVGDGHITLGAPATTRMMCEASLMDTERALLKLFDGKITYRIDQNTLTLTSANGTSVRASAAK</sequence>
<protein>
    <submittedName>
        <fullName evidence="1">Lipoprotein</fullName>
    </submittedName>
</protein>
<gene>
    <name evidence="1" type="ORF">SLINC_4069</name>
</gene>
<dbReference type="PROSITE" id="PS51257">
    <property type="entry name" value="PROKAR_LIPOPROTEIN"/>
    <property type="match status" value="1"/>
</dbReference>
<dbReference type="InterPro" id="IPR038670">
    <property type="entry name" value="HslJ-like_sf"/>
</dbReference>
<dbReference type="Gene3D" id="2.40.128.270">
    <property type="match status" value="1"/>
</dbReference>
<dbReference type="EMBL" id="CP016438">
    <property type="protein sequence ID" value="ANS66293.1"/>
    <property type="molecule type" value="Genomic_DNA"/>
</dbReference>